<dbReference type="EMBL" id="FNQE01000015">
    <property type="protein sequence ID" value="SDZ02042.1"/>
    <property type="molecule type" value="Genomic_DNA"/>
</dbReference>
<dbReference type="InterPro" id="IPR036388">
    <property type="entry name" value="WH-like_DNA-bd_sf"/>
</dbReference>
<protein>
    <submittedName>
        <fullName evidence="10">DeoR-like helix-turn-helix domain-containing protein</fullName>
    </submittedName>
</protein>
<evidence type="ECO:0000256" key="7">
    <source>
        <dbReference type="ARBA" id="ARBA00023160"/>
    </source>
</evidence>
<evidence type="ECO:0000259" key="9">
    <source>
        <dbReference type="Pfam" id="PF08220"/>
    </source>
</evidence>
<dbReference type="Pfam" id="PF08220">
    <property type="entry name" value="HTH_DeoR"/>
    <property type="match status" value="1"/>
</dbReference>
<dbReference type="GO" id="GO:0045892">
    <property type="term" value="P:negative regulation of DNA-templated transcription"/>
    <property type="evidence" value="ECO:0007669"/>
    <property type="project" value="InterPro"/>
</dbReference>
<dbReference type="SUPFAM" id="SSF54637">
    <property type="entry name" value="Thioesterase/thiol ester dehydrase-isomerase"/>
    <property type="match status" value="1"/>
</dbReference>
<dbReference type="InterPro" id="IPR029069">
    <property type="entry name" value="HotDog_dom_sf"/>
</dbReference>
<dbReference type="CDD" id="cd03440">
    <property type="entry name" value="hot_dog"/>
    <property type="match status" value="1"/>
</dbReference>
<evidence type="ECO:0000256" key="3">
    <source>
        <dbReference type="ARBA" id="ARBA00022832"/>
    </source>
</evidence>
<dbReference type="RefSeq" id="WP_091729478.1">
    <property type="nucleotide sequence ID" value="NZ_FNQE01000015.1"/>
</dbReference>
<proteinExistence type="predicted"/>
<keyword evidence="4" id="KW-0805">Transcription regulation</keyword>
<dbReference type="GO" id="GO:0045717">
    <property type="term" value="P:negative regulation of fatty acid biosynthetic process"/>
    <property type="evidence" value="ECO:0007669"/>
    <property type="project" value="InterPro"/>
</dbReference>
<evidence type="ECO:0000256" key="6">
    <source>
        <dbReference type="ARBA" id="ARBA00023125"/>
    </source>
</evidence>
<evidence type="ECO:0000313" key="11">
    <source>
        <dbReference type="Proteomes" id="UP000198625"/>
    </source>
</evidence>
<accession>A0A1H3PLF2</accession>
<evidence type="ECO:0000256" key="2">
    <source>
        <dbReference type="ARBA" id="ARBA00022516"/>
    </source>
</evidence>
<dbReference type="GO" id="GO:0003677">
    <property type="term" value="F:DNA binding"/>
    <property type="evidence" value="ECO:0007669"/>
    <property type="project" value="UniProtKB-KW"/>
</dbReference>
<dbReference type="Gene3D" id="1.10.10.10">
    <property type="entry name" value="Winged helix-like DNA-binding domain superfamily/Winged helix DNA-binding domain"/>
    <property type="match status" value="1"/>
</dbReference>
<dbReference type="AlphaFoldDB" id="A0A1H3PLF2"/>
<dbReference type="SUPFAM" id="SSF46785">
    <property type="entry name" value="Winged helix' DNA-binding domain"/>
    <property type="match status" value="1"/>
</dbReference>
<dbReference type="Gene3D" id="3.10.129.10">
    <property type="entry name" value="Hotdog Thioesterase"/>
    <property type="match status" value="1"/>
</dbReference>
<evidence type="ECO:0000256" key="1">
    <source>
        <dbReference type="ARBA" id="ARBA00022491"/>
    </source>
</evidence>
<dbReference type="InterPro" id="IPR017275">
    <property type="entry name" value="Transcription_factor_FapR"/>
</dbReference>
<keyword evidence="1" id="KW-0678">Repressor</keyword>
<sequence>MSANKLSKKERHIRLVEKLKEDPFLTDEELMQLFNVSIQTIRLDRLELGIPELRERIKNVAEKSYSKVRTIGGTEIVGELVDISLGKNGISILETDETMAFMKTSIVRGHNIYAQAESLAIAVIDADVALTGVANIKYKDLVKAGEKLIAKAEVTRKRGNKYFVHVFTYVGQKQVFRGKFILVSIDQNVQEAD</sequence>
<reference evidence="10 11" key="1">
    <citation type="submission" date="2016-10" db="EMBL/GenBank/DDBJ databases">
        <authorList>
            <person name="de Groot N.N."/>
        </authorList>
    </citation>
    <scope>NUCLEOTIDE SEQUENCE [LARGE SCALE GENOMIC DNA]</scope>
    <source>
        <strain evidence="10 11">DSM 21650</strain>
    </source>
</reference>
<evidence type="ECO:0000256" key="4">
    <source>
        <dbReference type="ARBA" id="ARBA00023015"/>
    </source>
</evidence>
<name>A0A1H3PLF2_9FIRM</name>
<dbReference type="STRING" id="415015.SAMN05660462_01551"/>
<dbReference type="OrthoDB" id="1706183at2"/>
<keyword evidence="5" id="KW-0443">Lipid metabolism</keyword>
<evidence type="ECO:0000256" key="8">
    <source>
        <dbReference type="ARBA" id="ARBA00023163"/>
    </source>
</evidence>
<keyword evidence="11" id="KW-1185">Reference proteome</keyword>
<keyword evidence="6" id="KW-0238">DNA-binding</keyword>
<organism evidence="10 11">
    <name type="scientific">Proteiniborus ethanoligenes</name>
    <dbReference type="NCBI Taxonomy" id="415015"/>
    <lineage>
        <taxon>Bacteria</taxon>
        <taxon>Bacillati</taxon>
        <taxon>Bacillota</taxon>
        <taxon>Clostridia</taxon>
        <taxon>Eubacteriales</taxon>
        <taxon>Proteiniborus</taxon>
    </lineage>
</organism>
<dbReference type="InterPro" id="IPR036390">
    <property type="entry name" value="WH_DNA-bd_sf"/>
</dbReference>
<gene>
    <name evidence="10" type="ORF">SAMN05660462_01551</name>
</gene>
<dbReference type="NCBIfam" id="NF003359">
    <property type="entry name" value="PRK04424.1"/>
    <property type="match status" value="1"/>
</dbReference>
<dbReference type="GO" id="GO:0006633">
    <property type="term" value="P:fatty acid biosynthetic process"/>
    <property type="evidence" value="ECO:0007669"/>
    <property type="project" value="UniProtKB-KW"/>
</dbReference>
<keyword evidence="7" id="KW-0275">Fatty acid biosynthesis</keyword>
<evidence type="ECO:0000313" key="10">
    <source>
        <dbReference type="EMBL" id="SDZ02042.1"/>
    </source>
</evidence>
<keyword evidence="8" id="KW-0804">Transcription</keyword>
<dbReference type="PIRSF" id="PIRSF037733">
    <property type="entry name" value="Transcription_factor_FapR"/>
    <property type="match status" value="1"/>
</dbReference>
<dbReference type="InterPro" id="IPR001034">
    <property type="entry name" value="DeoR_HTH"/>
</dbReference>
<feature type="domain" description="HTH deoR-type" evidence="9">
    <location>
        <begin position="11"/>
        <end position="48"/>
    </location>
</feature>
<keyword evidence="2" id="KW-0444">Lipid biosynthesis</keyword>
<keyword evidence="3" id="KW-0276">Fatty acid metabolism</keyword>
<dbReference type="Proteomes" id="UP000198625">
    <property type="component" value="Unassembled WGS sequence"/>
</dbReference>
<evidence type="ECO:0000256" key="5">
    <source>
        <dbReference type="ARBA" id="ARBA00023098"/>
    </source>
</evidence>
<dbReference type="GO" id="GO:0003700">
    <property type="term" value="F:DNA-binding transcription factor activity"/>
    <property type="evidence" value="ECO:0007669"/>
    <property type="project" value="InterPro"/>
</dbReference>